<feature type="compositionally biased region" description="Polar residues" evidence="1">
    <location>
        <begin position="1"/>
        <end position="22"/>
    </location>
</feature>
<feature type="region of interest" description="Disordered" evidence="1">
    <location>
        <begin position="1"/>
        <end position="23"/>
    </location>
</feature>
<organism evidence="2 3">
    <name type="scientific">Candidatus Lokiarchaeum ossiferum</name>
    <dbReference type="NCBI Taxonomy" id="2951803"/>
    <lineage>
        <taxon>Archaea</taxon>
        <taxon>Promethearchaeati</taxon>
        <taxon>Promethearchaeota</taxon>
        <taxon>Promethearchaeia</taxon>
        <taxon>Promethearchaeales</taxon>
        <taxon>Promethearchaeaceae</taxon>
        <taxon>Candidatus Lokiarchaeum</taxon>
    </lineage>
</organism>
<dbReference type="EMBL" id="CP104013">
    <property type="protein sequence ID" value="UYP45368.1"/>
    <property type="molecule type" value="Genomic_DNA"/>
</dbReference>
<accession>A0ABY6HPC6</accession>
<keyword evidence="3" id="KW-1185">Reference proteome</keyword>
<protein>
    <submittedName>
        <fullName evidence="2">Uncharacterized protein</fullName>
    </submittedName>
</protein>
<sequence>MGFYTTSISGKLISQQQGSGTLSEGPEYYLIPSGKYAHWKKILIRKKTHLWQEDPILHPFVNRQIKIKADITETKDTITIDYISVILLEN</sequence>
<dbReference type="Proteomes" id="UP001208689">
    <property type="component" value="Chromosome"/>
</dbReference>
<gene>
    <name evidence="2" type="ORF">NEF87_001653</name>
</gene>
<evidence type="ECO:0000313" key="2">
    <source>
        <dbReference type="EMBL" id="UYP45368.1"/>
    </source>
</evidence>
<evidence type="ECO:0000313" key="3">
    <source>
        <dbReference type="Proteomes" id="UP001208689"/>
    </source>
</evidence>
<reference evidence="2" key="1">
    <citation type="submission" date="2022-09" db="EMBL/GenBank/DDBJ databases">
        <title>Actin cytoskeleton and complex cell architecture in an #Asgard archaeon.</title>
        <authorList>
            <person name="Ponce Toledo R.I."/>
            <person name="Schleper C."/>
            <person name="Rodrigues Oliveira T."/>
            <person name="Wollweber F."/>
            <person name="Xu J."/>
            <person name="Rittmann S."/>
            <person name="Klingl A."/>
            <person name="Pilhofer M."/>
        </authorList>
    </citation>
    <scope>NUCLEOTIDE SEQUENCE</scope>
    <source>
        <strain evidence="2">B-35</strain>
    </source>
</reference>
<name>A0ABY6HPC6_9ARCH</name>
<evidence type="ECO:0000256" key="1">
    <source>
        <dbReference type="SAM" id="MobiDB-lite"/>
    </source>
</evidence>
<proteinExistence type="predicted"/>